<sequence>MSHPICLGDATSSGGKVVSCQLEGTHTLNGKTPAVLGDKATCPLHLGEFAFVEGHPRRRMNGIPMVLQGHLLACGCHAVASNALNVRVI</sequence>
<proteinExistence type="predicted"/>
<evidence type="ECO:0008006" key="3">
    <source>
        <dbReference type="Google" id="ProtNLM"/>
    </source>
</evidence>
<reference evidence="1 2" key="1">
    <citation type="journal article" date="2018" name="Appl. Microbiol. Biotechnol.">
        <title>Characterization of the caprolactam degradation pathway in Pseudomonas jessenii using mass spectrometry-based proteomics.</title>
        <authorList>
            <person name="Otzen M."/>
            <person name="Palacio C."/>
            <person name="Janssen D.B."/>
        </authorList>
    </citation>
    <scope>NUCLEOTIDE SEQUENCE [LARGE SCALE GENOMIC DNA]</scope>
    <source>
        <strain evidence="1 2">GO3</strain>
    </source>
</reference>
<dbReference type="AlphaFoldDB" id="A0A2W0ERY3"/>
<dbReference type="Proteomes" id="UP000247437">
    <property type="component" value="Unassembled WGS sequence"/>
</dbReference>
<dbReference type="Pfam" id="PF05488">
    <property type="entry name" value="PAAR_motif"/>
    <property type="match status" value="1"/>
</dbReference>
<evidence type="ECO:0000313" key="1">
    <source>
        <dbReference type="EMBL" id="PYY70667.1"/>
    </source>
</evidence>
<gene>
    <name evidence="1" type="ORF">CRX42_10115</name>
</gene>
<accession>A0A2W0ERY3</accession>
<evidence type="ECO:0000313" key="2">
    <source>
        <dbReference type="Proteomes" id="UP000247437"/>
    </source>
</evidence>
<dbReference type="EMBL" id="PDLL01000091">
    <property type="protein sequence ID" value="PYY70667.1"/>
    <property type="molecule type" value="Genomic_DNA"/>
</dbReference>
<name>A0A2W0ERY3_PSEJE</name>
<dbReference type="RefSeq" id="WP_110659305.1">
    <property type="nucleotide sequence ID" value="NZ_PDLL01000091.1"/>
</dbReference>
<protein>
    <recommendedName>
        <fullName evidence="3">PAAR domain-containing protein</fullName>
    </recommendedName>
</protein>
<organism evidence="1 2">
    <name type="scientific">Pseudomonas jessenii</name>
    <dbReference type="NCBI Taxonomy" id="77298"/>
    <lineage>
        <taxon>Bacteria</taxon>
        <taxon>Pseudomonadati</taxon>
        <taxon>Pseudomonadota</taxon>
        <taxon>Gammaproteobacteria</taxon>
        <taxon>Pseudomonadales</taxon>
        <taxon>Pseudomonadaceae</taxon>
        <taxon>Pseudomonas</taxon>
    </lineage>
</organism>
<comment type="caution">
    <text evidence="1">The sequence shown here is derived from an EMBL/GenBank/DDBJ whole genome shotgun (WGS) entry which is preliminary data.</text>
</comment>
<dbReference type="CDD" id="cd14744">
    <property type="entry name" value="PAAR_CT_2"/>
    <property type="match status" value="1"/>
</dbReference>
<dbReference type="OrthoDB" id="6860016at2"/>
<dbReference type="InterPro" id="IPR008727">
    <property type="entry name" value="PAAR_motif"/>
</dbReference>